<reference evidence="3 4" key="2">
    <citation type="submission" date="2023-10" db="EMBL/GenBank/DDBJ databases">
        <authorList>
            <person name="Han X.F."/>
        </authorList>
    </citation>
    <scope>NUCLEOTIDE SEQUENCE [LARGE SCALE GENOMIC DNA]</scope>
    <source>
        <strain evidence="3 4">KCTC 39840</strain>
    </source>
</reference>
<reference evidence="4" key="1">
    <citation type="submission" date="2023-07" db="EMBL/GenBank/DDBJ databases">
        <title>Conexibacter stalactiti sp. nov., isolated from stalactites in a lava cave and emended description of the genus Conexibacter.</title>
        <authorList>
            <person name="Lee S.D."/>
        </authorList>
    </citation>
    <scope>NUCLEOTIDE SEQUENCE [LARGE SCALE GENOMIC DNA]</scope>
    <source>
        <strain evidence="4">KCTC 39840</strain>
    </source>
</reference>
<evidence type="ECO:0000313" key="4">
    <source>
        <dbReference type="Proteomes" id="UP001284601"/>
    </source>
</evidence>
<proteinExistence type="predicted"/>
<keyword evidence="4" id="KW-1185">Reference proteome</keyword>
<feature type="compositionally biased region" description="Low complexity" evidence="1">
    <location>
        <begin position="658"/>
        <end position="668"/>
    </location>
</feature>
<gene>
    <name evidence="3" type="ORF">R7226_16685</name>
</gene>
<evidence type="ECO:0000256" key="2">
    <source>
        <dbReference type="SAM" id="SignalP"/>
    </source>
</evidence>
<dbReference type="Proteomes" id="UP001284601">
    <property type="component" value="Unassembled WGS sequence"/>
</dbReference>
<dbReference type="RefSeq" id="WP_318598336.1">
    <property type="nucleotide sequence ID" value="NZ_JAWSTH010000044.1"/>
</dbReference>
<protein>
    <submittedName>
        <fullName evidence="3">Uncharacterized protein</fullName>
    </submittedName>
</protein>
<name>A0ABU4HRN9_9ACTN</name>
<sequence>MRITRTMRRTARWPVRAALLATLAAGGAAASLPAVATAAPTDPLDTNVPYLAWRGEQIKLASCVSREMSESLSQRGTVADLYATDFLVEDWSGADPDRAKPQIEPGTIRSYVDDEGRWCMAADVVSLKAGIAPVKLVASFFGEPVWKHQFLAIWMNQHDPVLTQLPSASDPDASGNFDAGEGPGRVQVKVSGSVPLLGNYSELGLGEAIDLPSGYADLAGRLARSDDPLTDHDPLLWDTHDDDLTTEGHPAGPCGPGDPVTIDAVDNCVGGGDLGPFSAWDALSATAFLSSDSAYGPFDPTRADDTYLPDGKIDAGDAPMPALRVDLSIRANSGDPTDSSGIGTLEKVDKSIVYSRNGDGGSYAHNLYAPFYRAFIPATAAGESSSGIDGPSHGSNFVGFLNSNPYDFWDIAYVLRRATGGDTNCLRRDHDYRERPFGPQSVVVYTDEHGEAQVAFRPGVDAFFDALVTPDRNNGCDLQGIDPLGIAEISAIGRYPYQPVTDPDHSSGTLQQTVHSLFSKTLFYEPKGTTAATANVRLVTAHAQDVDGSPFVRELVCFSADFNAESLIVFQGFRAVRDPLGGNRLCTRTDQYGNAVIEVLNSNRTTVNVIAHFVDERLFRDVRVDFGTAPSSGGTPPPIPTVPGGESGPQPVPPQPSAPGAGTPTPAQLSAANVPAAAIAQVQGGTTRAVAAKKAKIASSSLTRNPRGKAWVTIRVNGAKNGKATVKIRVLARGGRTVGHVTKVVPLNRKVKIGLGSLSSSAFKVRVTLG</sequence>
<feature type="chain" id="PRO_5045843810" evidence="2">
    <location>
        <begin position="39"/>
        <end position="770"/>
    </location>
</feature>
<feature type="region of interest" description="Disordered" evidence="1">
    <location>
        <begin position="627"/>
        <end position="668"/>
    </location>
</feature>
<feature type="signal peptide" evidence="2">
    <location>
        <begin position="1"/>
        <end position="38"/>
    </location>
</feature>
<organism evidence="3 4">
    <name type="scientific">Conexibacter stalactiti</name>
    <dbReference type="NCBI Taxonomy" id="1940611"/>
    <lineage>
        <taxon>Bacteria</taxon>
        <taxon>Bacillati</taxon>
        <taxon>Actinomycetota</taxon>
        <taxon>Thermoleophilia</taxon>
        <taxon>Solirubrobacterales</taxon>
        <taxon>Conexibacteraceae</taxon>
        <taxon>Conexibacter</taxon>
    </lineage>
</organism>
<dbReference type="EMBL" id="JAWSTH010000044">
    <property type="protein sequence ID" value="MDW5595988.1"/>
    <property type="molecule type" value="Genomic_DNA"/>
</dbReference>
<accession>A0ABU4HRN9</accession>
<evidence type="ECO:0000313" key="3">
    <source>
        <dbReference type="EMBL" id="MDW5595988.1"/>
    </source>
</evidence>
<comment type="caution">
    <text evidence="3">The sequence shown here is derived from an EMBL/GenBank/DDBJ whole genome shotgun (WGS) entry which is preliminary data.</text>
</comment>
<evidence type="ECO:0000256" key="1">
    <source>
        <dbReference type="SAM" id="MobiDB-lite"/>
    </source>
</evidence>
<keyword evidence="2" id="KW-0732">Signal</keyword>